<accession>A0A975B951</accession>
<organism evidence="1 2">
    <name type="scientific">Desulfonema limicola</name>
    <dbReference type="NCBI Taxonomy" id="45656"/>
    <lineage>
        <taxon>Bacteria</taxon>
        <taxon>Pseudomonadati</taxon>
        <taxon>Thermodesulfobacteriota</taxon>
        <taxon>Desulfobacteria</taxon>
        <taxon>Desulfobacterales</taxon>
        <taxon>Desulfococcaceae</taxon>
        <taxon>Desulfonema</taxon>
    </lineage>
</organism>
<dbReference type="EMBL" id="CP061799">
    <property type="protein sequence ID" value="QTA81039.1"/>
    <property type="molecule type" value="Genomic_DNA"/>
</dbReference>
<evidence type="ECO:0000313" key="2">
    <source>
        <dbReference type="Proteomes" id="UP000663720"/>
    </source>
</evidence>
<dbReference type="InterPro" id="IPR011067">
    <property type="entry name" value="Plasmid_toxin/cell-grow_inhib"/>
</dbReference>
<evidence type="ECO:0000313" key="1">
    <source>
        <dbReference type="EMBL" id="QTA81039.1"/>
    </source>
</evidence>
<name>A0A975B951_9BACT</name>
<protein>
    <submittedName>
        <fullName evidence="1">Toxin-antitoxin system type II, antitoxin component, PemK-like</fullName>
    </submittedName>
</protein>
<reference evidence="1" key="1">
    <citation type="journal article" date="2021" name="Microb. Physiol.">
        <title>Proteogenomic Insights into the Physiology of Marine, Sulfate-Reducing, Filamentous Desulfonema limicola and Desulfonema magnum.</title>
        <authorList>
            <person name="Schnaars V."/>
            <person name="Wohlbrand L."/>
            <person name="Scheve S."/>
            <person name="Hinrichs C."/>
            <person name="Reinhardt R."/>
            <person name="Rabus R."/>
        </authorList>
    </citation>
    <scope>NUCLEOTIDE SEQUENCE</scope>
    <source>
        <strain evidence="1">5ac10</strain>
    </source>
</reference>
<dbReference type="GO" id="GO:0003677">
    <property type="term" value="F:DNA binding"/>
    <property type="evidence" value="ECO:0007669"/>
    <property type="project" value="InterPro"/>
</dbReference>
<dbReference type="SUPFAM" id="SSF50118">
    <property type="entry name" value="Cell growth inhibitor/plasmid maintenance toxic component"/>
    <property type="match status" value="1"/>
</dbReference>
<proteinExistence type="predicted"/>
<dbReference type="Proteomes" id="UP000663720">
    <property type="component" value="Chromosome"/>
</dbReference>
<keyword evidence="2" id="KW-1185">Reference proteome</keyword>
<dbReference type="AlphaFoldDB" id="A0A975B951"/>
<dbReference type="Gene3D" id="2.30.30.110">
    <property type="match status" value="1"/>
</dbReference>
<dbReference type="InterPro" id="IPR003477">
    <property type="entry name" value="PemK-like"/>
</dbReference>
<gene>
    <name evidence="1" type="ORF">dnl_33630</name>
</gene>
<dbReference type="Pfam" id="PF02452">
    <property type="entry name" value="PemK_toxin"/>
    <property type="match status" value="1"/>
</dbReference>
<sequence>MVCPITNTDTGIPFHVCIPGHAGITGFVMVDQIKSVDFRARMIQFMEKAPPVMIKEVMDILEAVIA</sequence>
<dbReference type="KEGG" id="dli:dnl_33630"/>